<evidence type="ECO:0000259" key="2">
    <source>
        <dbReference type="Pfam" id="PF04059"/>
    </source>
</evidence>
<feature type="region of interest" description="Disordered" evidence="1">
    <location>
        <begin position="568"/>
        <end position="637"/>
    </location>
</feature>
<dbReference type="Pfam" id="PF04059">
    <property type="entry name" value="RRM_2"/>
    <property type="match status" value="1"/>
</dbReference>
<sequence length="637" mass="70029">MADVCIKRQQTLDVAKMFDRDCDVHGAVVVLKSTYKLASSLILERVDAVFRHDLKIVLLIYAAGTLDALKLTAAVCLAGGLAQWGRPHHDAARPKPMPLAMDNYLLASGKREAYHWFSSGTAVDGQLSIIFHEAEVCLGKVASLLQPLLSEICTIDAATTGGGVKVGLYDCRLVPKLEQHVYHTSSNAGLKVKAVEVVADPSAHLRVVAPPESVLHGYKAESEQALMDTLRSASEYVPYGDVRAVSKSPASVGEDLGRPLGQPPLLRHRSEGSVLPTALHDPHFHLPPGRYTVEFYDLRSAARMRKAMNFHSHSAPVLPSLPDTYSWAMTLYSRYGFRVVEPRDLEAVGNFGHRRRSPSCDEGRESLEIDLQKVKLGVDNRTAVMIRNVPRNYTQPMLFAELVEAIGNAGYNVFMIDYIYMPYDVRQKESSTYVFANVKEAAMIEALYGIFEGRWWSQSSVKEQRPARISYAKCHGLEAILNSLSRGAAQQLPACYRPLVAMSTPLTQTITRGSPVLLDTHDQTVGQAPRPLPKRAKSARSVGEKTETRVSTEASKIDFALLPTPHLSRHASDGGAPLLLFDSATSSTPTDGEGAKPRRRTPPTSCWSVHRPAVDSVSYESTRDEEEEQCLSTATEI</sequence>
<gene>
    <name evidence="3" type="ORF">FOZ63_026277</name>
</gene>
<organism evidence="3 4">
    <name type="scientific">Perkinsus olseni</name>
    <name type="common">Perkinsus atlanticus</name>
    <dbReference type="NCBI Taxonomy" id="32597"/>
    <lineage>
        <taxon>Eukaryota</taxon>
        <taxon>Sar</taxon>
        <taxon>Alveolata</taxon>
        <taxon>Perkinsozoa</taxon>
        <taxon>Perkinsea</taxon>
        <taxon>Perkinsida</taxon>
        <taxon>Perkinsidae</taxon>
        <taxon>Perkinsus</taxon>
    </lineage>
</organism>
<feature type="non-terminal residue" evidence="3">
    <location>
        <position position="637"/>
    </location>
</feature>
<reference evidence="3 4" key="1">
    <citation type="submission" date="2020-04" db="EMBL/GenBank/DDBJ databases">
        <title>Perkinsus olseni comparative genomics.</title>
        <authorList>
            <person name="Bogema D.R."/>
        </authorList>
    </citation>
    <scope>NUCLEOTIDE SEQUENCE [LARGE SCALE GENOMIC DNA]</scope>
    <source>
        <strain evidence="3 4">ATCC PRA-207</strain>
    </source>
</reference>
<accession>A0A7J6PTY8</accession>
<evidence type="ECO:0000313" key="4">
    <source>
        <dbReference type="Proteomes" id="UP000553632"/>
    </source>
</evidence>
<protein>
    <recommendedName>
        <fullName evidence="2">Mei2-like C-terminal RNA recognition motif domain-containing protein</fullName>
    </recommendedName>
</protein>
<evidence type="ECO:0000256" key="1">
    <source>
        <dbReference type="SAM" id="MobiDB-lite"/>
    </source>
</evidence>
<evidence type="ECO:0000313" key="3">
    <source>
        <dbReference type="EMBL" id="KAF4699485.1"/>
    </source>
</evidence>
<dbReference type="Proteomes" id="UP000553632">
    <property type="component" value="Unassembled WGS sequence"/>
</dbReference>
<proteinExistence type="predicted"/>
<dbReference type="EMBL" id="JABANO010037871">
    <property type="protein sequence ID" value="KAF4699485.1"/>
    <property type="molecule type" value="Genomic_DNA"/>
</dbReference>
<feature type="region of interest" description="Disordered" evidence="1">
    <location>
        <begin position="523"/>
        <end position="549"/>
    </location>
</feature>
<dbReference type="InterPro" id="IPR007201">
    <property type="entry name" value="Mei2-like_Rrm_C"/>
</dbReference>
<keyword evidence="4" id="KW-1185">Reference proteome</keyword>
<name>A0A7J6PTY8_PEROL</name>
<feature type="domain" description="Mei2-like C-terminal RNA recognition motif" evidence="2">
    <location>
        <begin position="381"/>
        <end position="482"/>
    </location>
</feature>
<comment type="caution">
    <text evidence="3">The sequence shown here is derived from an EMBL/GenBank/DDBJ whole genome shotgun (WGS) entry which is preliminary data.</text>
</comment>
<dbReference type="AlphaFoldDB" id="A0A7J6PTY8"/>